<dbReference type="GO" id="GO:0046872">
    <property type="term" value="F:metal ion binding"/>
    <property type="evidence" value="ECO:0007669"/>
    <property type="project" value="UniProtKB-KW"/>
</dbReference>
<keyword evidence="11" id="KW-0464">Manganese</keyword>
<dbReference type="Gene3D" id="3.60.40.10">
    <property type="entry name" value="PPM-type phosphatase domain"/>
    <property type="match status" value="1"/>
</dbReference>
<gene>
    <name evidence="17" type="ORF">Sru01_35160</name>
</gene>
<reference evidence="17" key="1">
    <citation type="submission" date="2021-01" db="EMBL/GenBank/DDBJ databases">
        <title>Whole genome shotgun sequence of Sphaerisporangium rufum NBRC 109079.</title>
        <authorList>
            <person name="Komaki H."/>
            <person name="Tamura T."/>
        </authorList>
    </citation>
    <scope>NUCLEOTIDE SEQUENCE</scope>
    <source>
        <strain evidence="17">NBRC 109079</strain>
    </source>
</reference>
<accession>A0A919R2J4</accession>
<dbReference type="RefSeq" id="WP_203986515.1">
    <property type="nucleotide sequence ID" value="NZ_BOOU01000049.1"/>
</dbReference>
<comment type="catalytic activity">
    <reaction evidence="12">
        <text>O-phospho-L-seryl-[protein] + H2O = L-seryl-[protein] + phosphate</text>
        <dbReference type="Rhea" id="RHEA:20629"/>
        <dbReference type="Rhea" id="RHEA-COMP:9863"/>
        <dbReference type="Rhea" id="RHEA-COMP:11604"/>
        <dbReference type="ChEBI" id="CHEBI:15377"/>
        <dbReference type="ChEBI" id="CHEBI:29999"/>
        <dbReference type="ChEBI" id="CHEBI:43474"/>
        <dbReference type="ChEBI" id="CHEBI:83421"/>
        <dbReference type="EC" id="3.1.3.16"/>
    </reaction>
</comment>
<keyword evidence="2" id="KW-0597">Phosphoprotein</keyword>
<evidence type="ECO:0000256" key="12">
    <source>
        <dbReference type="ARBA" id="ARBA00047761"/>
    </source>
</evidence>
<evidence type="ECO:0000256" key="6">
    <source>
        <dbReference type="ARBA" id="ARBA00022777"/>
    </source>
</evidence>
<name>A0A919R2J4_9ACTN</name>
<dbReference type="InterPro" id="IPR036457">
    <property type="entry name" value="PPM-type-like_dom_sf"/>
</dbReference>
<keyword evidence="8" id="KW-0067">ATP-binding</keyword>
<evidence type="ECO:0000313" key="18">
    <source>
        <dbReference type="Proteomes" id="UP000655287"/>
    </source>
</evidence>
<dbReference type="GO" id="GO:0016301">
    <property type="term" value="F:kinase activity"/>
    <property type="evidence" value="ECO:0007669"/>
    <property type="project" value="UniProtKB-KW"/>
</dbReference>
<evidence type="ECO:0000256" key="4">
    <source>
        <dbReference type="ARBA" id="ARBA00022723"/>
    </source>
</evidence>
<keyword evidence="10" id="KW-0904">Protein phosphatase</keyword>
<evidence type="ECO:0000256" key="7">
    <source>
        <dbReference type="ARBA" id="ARBA00022801"/>
    </source>
</evidence>
<keyword evidence="4" id="KW-0479">Metal-binding</keyword>
<evidence type="ECO:0000256" key="9">
    <source>
        <dbReference type="ARBA" id="ARBA00022842"/>
    </source>
</evidence>
<dbReference type="AlphaFoldDB" id="A0A919R2J4"/>
<evidence type="ECO:0000256" key="10">
    <source>
        <dbReference type="ARBA" id="ARBA00022912"/>
    </source>
</evidence>
<evidence type="ECO:0000256" key="8">
    <source>
        <dbReference type="ARBA" id="ARBA00022840"/>
    </source>
</evidence>
<keyword evidence="5" id="KW-0547">Nucleotide-binding</keyword>
<dbReference type="InterPro" id="IPR003018">
    <property type="entry name" value="GAF"/>
</dbReference>
<organism evidence="17 18">
    <name type="scientific">Sphaerisporangium rufum</name>
    <dbReference type="NCBI Taxonomy" id="1381558"/>
    <lineage>
        <taxon>Bacteria</taxon>
        <taxon>Bacillati</taxon>
        <taxon>Actinomycetota</taxon>
        <taxon>Actinomycetes</taxon>
        <taxon>Streptosporangiales</taxon>
        <taxon>Streptosporangiaceae</taxon>
        <taxon>Sphaerisporangium</taxon>
    </lineage>
</organism>
<evidence type="ECO:0000256" key="11">
    <source>
        <dbReference type="ARBA" id="ARBA00023211"/>
    </source>
</evidence>
<keyword evidence="3" id="KW-0808">Transferase</keyword>
<dbReference type="Pfam" id="PF07228">
    <property type="entry name" value="SpoIIE"/>
    <property type="match status" value="1"/>
</dbReference>
<dbReference type="Proteomes" id="UP000655287">
    <property type="component" value="Unassembled WGS sequence"/>
</dbReference>
<dbReference type="Pfam" id="PF01590">
    <property type="entry name" value="GAF"/>
    <property type="match status" value="1"/>
</dbReference>
<dbReference type="InterPro" id="IPR001932">
    <property type="entry name" value="PPM-type_phosphatase-like_dom"/>
</dbReference>
<evidence type="ECO:0000256" key="15">
    <source>
        <dbReference type="ARBA" id="ARBA00081350"/>
    </source>
</evidence>
<dbReference type="SMART" id="SM00331">
    <property type="entry name" value="PP2C_SIG"/>
    <property type="match status" value="1"/>
</dbReference>
<evidence type="ECO:0000313" key="17">
    <source>
        <dbReference type="EMBL" id="GII78534.1"/>
    </source>
</evidence>
<sequence>MTRAAGRAPGRGMLLDEISTRIGAVLDPRQAAEHFMDVAVPRFADSAALYVLEGLLRDEAYPGARDGSVAARRLALRLGKGRADRPEWAAAFPAGEIVVYHPGHPAGRCMSSRAPVTYTAAELGRDQRERVAAVLDPVAQALIERSSFLAAPLVARGTVLGFISFGRDPDRTRFGGRDRALAADLAGRVAVCVDNARLFSREQRTARAFQRNLAPFSPSVPPGLEVAHRYLPVSAQPVGGDWYDVIPLSATRVALVIGDAMGHGPAAAGAMGQLRAAVRALAGFDLPPDEVLRRLDRLAEDMDAIQCATCLYATVDLDTRRCALSRAGHPPPILVRPGGPATLLEPPAGLALGVGDPGFARGFTTTEVTLPPGGILAFYTDGLVESREEDIDLGIAALRAVLATPRDTLEAACDAVIAALPVRYDDVALLLTRVAPPATS</sequence>
<protein>
    <recommendedName>
        <fullName evidence="1">protein-serine/threonine phosphatase</fullName>
        <ecNumber evidence="1">3.1.3.16</ecNumber>
    </recommendedName>
    <alternativeName>
        <fullName evidence="15">Protein-serine/threonine phosphatase</fullName>
    </alternativeName>
    <alternativeName>
        <fullName evidence="14">Serine/threonine-protein kinase</fullName>
    </alternativeName>
</protein>
<dbReference type="Gene3D" id="3.30.450.40">
    <property type="match status" value="1"/>
</dbReference>
<dbReference type="PANTHER" id="PTHR43156:SF2">
    <property type="entry name" value="STAGE II SPORULATION PROTEIN E"/>
    <property type="match status" value="1"/>
</dbReference>
<keyword evidence="18" id="KW-1185">Reference proteome</keyword>
<dbReference type="SUPFAM" id="SSF55781">
    <property type="entry name" value="GAF domain-like"/>
    <property type="match status" value="1"/>
</dbReference>
<keyword evidence="6" id="KW-0418">Kinase</keyword>
<keyword evidence="7" id="KW-0378">Hydrolase</keyword>
<evidence type="ECO:0000256" key="1">
    <source>
        <dbReference type="ARBA" id="ARBA00013081"/>
    </source>
</evidence>
<dbReference type="PANTHER" id="PTHR43156">
    <property type="entry name" value="STAGE II SPORULATION PROTEIN E-RELATED"/>
    <property type="match status" value="1"/>
</dbReference>
<dbReference type="GO" id="GO:0004722">
    <property type="term" value="F:protein serine/threonine phosphatase activity"/>
    <property type="evidence" value="ECO:0007669"/>
    <property type="project" value="UniProtKB-EC"/>
</dbReference>
<feature type="domain" description="PPM-type phosphatase" evidence="16">
    <location>
        <begin position="221"/>
        <end position="434"/>
    </location>
</feature>
<evidence type="ECO:0000256" key="13">
    <source>
        <dbReference type="ARBA" id="ARBA00056274"/>
    </source>
</evidence>
<proteinExistence type="predicted"/>
<dbReference type="EMBL" id="BOOU01000049">
    <property type="protein sequence ID" value="GII78534.1"/>
    <property type="molecule type" value="Genomic_DNA"/>
</dbReference>
<comment type="function">
    <text evidence="13">Primarily acts as an independent SigF regulator that is sensitive to the osmosensory signal, mediating the cross talk of PknD with the SigF regulon. Possesses both phosphatase and kinase activities. The kinase domain functions as a classic anti-sigma factor-like kinase to phosphorylate the anti-anti-sigma factor domain at the canonical regulatory site, and the phosphatase domain antagonizes this activity.</text>
</comment>
<comment type="caution">
    <text evidence="17">The sequence shown here is derived from an EMBL/GenBank/DDBJ whole genome shotgun (WGS) entry which is preliminary data.</text>
</comment>
<evidence type="ECO:0000256" key="2">
    <source>
        <dbReference type="ARBA" id="ARBA00022553"/>
    </source>
</evidence>
<evidence type="ECO:0000259" key="16">
    <source>
        <dbReference type="SMART" id="SM00331"/>
    </source>
</evidence>
<dbReference type="InterPro" id="IPR029016">
    <property type="entry name" value="GAF-like_dom_sf"/>
</dbReference>
<dbReference type="EC" id="3.1.3.16" evidence="1"/>
<evidence type="ECO:0000256" key="14">
    <source>
        <dbReference type="ARBA" id="ARBA00075117"/>
    </source>
</evidence>
<dbReference type="GO" id="GO:0005524">
    <property type="term" value="F:ATP binding"/>
    <property type="evidence" value="ECO:0007669"/>
    <property type="project" value="UniProtKB-KW"/>
</dbReference>
<evidence type="ECO:0000256" key="5">
    <source>
        <dbReference type="ARBA" id="ARBA00022741"/>
    </source>
</evidence>
<keyword evidence="9" id="KW-0460">Magnesium</keyword>
<dbReference type="InterPro" id="IPR052016">
    <property type="entry name" value="Bact_Sigma-Reg"/>
</dbReference>
<evidence type="ECO:0000256" key="3">
    <source>
        <dbReference type="ARBA" id="ARBA00022679"/>
    </source>
</evidence>
<dbReference type="FunFam" id="3.60.40.10:FF:000005">
    <property type="entry name" value="Serine/threonine protein phosphatase"/>
    <property type="match status" value="1"/>
</dbReference>
<dbReference type="SUPFAM" id="SSF81606">
    <property type="entry name" value="PP2C-like"/>
    <property type="match status" value="1"/>
</dbReference>